<proteinExistence type="predicted"/>
<evidence type="ECO:0000313" key="12">
    <source>
        <dbReference type="Proteomes" id="UP001320603"/>
    </source>
</evidence>
<evidence type="ECO:0000256" key="7">
    <source>
        <dbReference type="ARBA" id="ARBA00023065"/>
    </source>
</evidence>
<sequence>MNHLYKRDLTKGSIAGSMLRFALPLMLGNLLQQCYNIADTLIVGQVLGAEALAAVGSSYALIVFITSIFIGLCMGCSAVLSMQYGAKDIRQMKQSIFSSLLIVGGTTLLLNILSLAFLSPIIKILQTPPELEAITYQYLFLIFLGMIPMAVYNFYAFLLRSVGNSSSPLYFLLISVALNIVLDVLFMVGLKMGVEGAALATVISQIVSAAGIYLYTWKQFPELRLSRDDRQINFSAIRKIASFSYLTCMQQSVMNLGILMVQGLVNSFGTTVMASFAAAVKIDSFAYMPVQDFGNAFSTFIAQNFGAQREDRICRGIRCAWLTTTLFAGIVSVLVFFFATELMRIFIPATEQEIISIGVTYLQIEGSFYIGIGYLFLFYGYFRAVSRPSVSLILTIISLGTRVILAYSLAAIPSLSYNGIWWSVPIGWILADIAGVLFYRRLHVL</sequence>
<keyword evidence="2" id="KW-0813">Transport</keyword>
<evidence type="ECO:0000256" key="1">
    <source>
        <dbReference type="ARBA" id="ARBA00004651"/>
    </source>
</evidence>
<feature type="transmembrane region" description="Helical" evidence="10">
    <location>
        <begin position="359"/>
        <end position="380"/>
    </location>
</feature>
<feature type="transmembrane region" description="Helical" evidence="10">
    <location>
        <begin position="21"/>
        <end position="38"/>
    </location>
</feature>
<feature type="transmembrane region" description="Helical" evidence="10">
    <location>
        <begin position="138"/>
        <end position="158"/>
    </location>
</feature>
<dbReference type="PANTHER" id="PTHR43298">
    <property type="entry name" value="MULTIDRUG RESISTANCE PROTEIN NORM-RELATED"/>
    <property type="match status" value="1"/>
</dbReference>
<name>A0ABZ2IKA8_9BACT</name>
<evidence type="ECO:0000256" key="3">
    <source>
        <dbReference type="ARBA" id="ARBA00022449"/>
    </source>
</evidence>
<evidence type="ECO:0000256" key="6">
    <source>
        <dbReference type="ARBA" id="ARBA00022989"/>
    </source>
</evidence>
<feature type="transmembrane region" description="Helical" evidence="10">
    <location>
        <begin position="96"/>
        <end position="118"/>
    </location>
</feature>
<keyword evidence="8 10" id="KW-0472">Membrane</keyword>
<reference evidence="11 12" key="1">
    <citation type="submission" date="2024-02" db="EMBL/GenBank/DDBJ databases">
        <title>Whole genome sequencing of Parabacteroides sp. AD58.</title>
        <authorList>
            <person name="Chaplin A.V."/>
            <person name="Pikina A.P."/>
            <person name="Sokolova S.R."/>
            <person name="Korostin D.O."/>
            <person name="Efimov B.A."/>
        </authorList>
    </citation>
    <scope>NUCLEOTIDE SEQUENCE [LARGE SCALE GENOMIC DNA]</scope>
    <source>
        <strain evidence="11 12">AD58</strain>
    </source>
</reference>
<evidence type="ECO:0000256" key="4">
    <source>
        <dbReference type="ARBA" id="ARBA00022475"/>
    </source>
</evidence>
<dbReference type="CDD" id="cd13138">
    <property type="entry name" value="MATE_yoeA_like"/>
    <property type="match status" value="1"/>
</dbReference>
<dbReference type="InterPro" id="IPR048279">
    <property type="entry name" value="MdtK-like"/>
</dbReference>
<keyword evidence="12" id="KW-1185">Reference proteome</keyword>
<keyword evidence="5 10" id="KW-0812">Transmembrane</keyword>
<dbReference type="InterPro" id="IPR050222">
    <property type="entry name" value="MATE_MdtK"/>
</dbReference>
<dbReference type="EMBL" id="CP146284">
    <property type="protein sequence ID" value="WWV66001.1"/>
    <property type="molecule type" value="Genomic_DNA"/>
</dbReference>
<feature type="transmembrane region" description="Helical" evidence="10">
    <location>
        <begin position="170"/>
        <end position="190"/>
    </location>
</feature>
<gene>
    <name evidence="11" type="ORF">NEE14_013530</name>
</gene>
<organism evidence="11 12">
    <name type="scientific">Parabacteroides absconsus</name>
    <dbReference type="NCBI Taxonomy" id="2951805"/>
    <lineage>
        <taxon>Bacteria</taxon>
        <taxon>Pseudomonadati</taxon>
        <taxon>Bacteroidota</taxon>
        <taxon>Bacteroidia</taxon>
        <taxon>Bacteroidales</taxon>
        <taxon>Tannerellaceae</taxon>
        <taxon>Parabacteroides</taxon>
    </lineage>
</organism>
<feature type="transmembrane region" description="Helical" evidence="10">
    <location>
        <begin position="196"/>
        <end position="217"/>
    </location>
</feature>
<dbReference type="PANTHER" id="PTHR43298:SF2">
    <property type="entry name" value="FMN_FAD EXPORTER YEEO-RELATED"/>
    <property type="match status" value="1"/>
</dbReference>
<dbReference type="Pfam" id="PF01554">
    <property type="entry name" value="MatE"/>
    <property type="match status" value="2"/>
</dbReference>
<keyword evidence="3" id="KW-0050">Antiport</keyword>
<dbReference type="InterPro" id="IPR002528">
    <property type="entry name" value="MATE_fam"/>
</dbReference>
<evidence type="ECO:0000256" key="5">
    <source>
        <dbReference type="ARBA" id="ARBA00022692"/>
    </source>
</evidence>
<dbReference type="PIRSF" id="PIRSF006603">
    <property type="entry name" value="DinF"/>
    <property type="match status" value="1"/>
</dbReference>
<evidence type="ECO:0000256" key="9">
    <source>
        <dbReference type="ARBA" id="ARBA00031636"/>
    </source>
</evidence>
<keyword evidence="7" id="KW-0406">Ion transport</keyword>
<protein>
    <recommendedName>
        <fullName evidence="9">Multidrug-efflux transporter</fullName>
    </recommendedName>
</protein>
<evidence type="ECO:0000256" key="8">
    <source>
        <dbReference type="ARBA" id="ARBA00023136"/>
    </source>
</evidence>
<dbReference type="NCBIfam" id="TIGR00797">
    <property type="entry name" value="matE"/>
    <property type="match status" value="1"/>
</dbReference>
<accession>A0ABZ2IKA8</accession>
<keyword evidence="4" id="KW-1003">Cell membrane</keyword>
<feature type="transmembrane region" description="Helical" evidence="10">
    <location>
        <begin position="58"/>
        <end position="84"/>
    </location>
</feature>
<evidence type="ECO:0000313" key="11">
    <source>
        <dbReference type="EMBL" id="WWV66001.1"/>
    </source>
</evidence>
<dbReference type="Proteomes" id="UP001320603">
    <property type="component" value="Chromosome"/>
</dbReference>
<feature type="transmembrane region" description="Helical" evidence="10">
    <location>
        <begin position="419"/>
        <end position="439"/>
    </location>
</feature>
<evidence type="ECO:0000256" key="10">
    <source>
        <dbReference type="SAM" id="Phobius"/>
    </source>
</evidence>
<comment type="subcellular location">
    <subcellularLocation>
        <location evidence="1">Cell membrane</location>
        <topology evidence="1">Multi-pass membrane protein</topology>
    </subcellularLocation>
</comment>
<evidence type="ECO:0000256" key="2">
    <source>
        <dbReference type="ARBA" id="ARBA00022448"/>
    </source>
</evidence>
<feature type="transmembrane region" description="Helical" evidence="10">
    <location>
        <begin position="319"/>
        <end position="339"/>
    </location>
</feature>
<feature type="transmembrane region" description="Helical" evidence="10">
    <location>
        <begin position="392"/>
        <end position="413"/>
    </location>
</feature>
<dbReference type="RefSeq" id="WP_251967182.1">
    <property type="nucleotide sequence ID" value="NZ_CP146284.1"/>
</dbReference>
<keyword evidence="6 10" id="KW-1133">Transmembrane helix</keyword>